<evidence type="ECO:0000313" key="6">
    <source>
        <dbReference type="Proteomes" id="UP001163726"/>
    </source>
</evidence>
<dbReference type="PANTHER" id="PTHR43817">
    <property type="entry name" value="GLYCOSYL HYDROLASE"/>
    <property type="match status" value="1"/>
</dbReference>
<evidence type="ECO:0000313" key="5">
    <source>
        <dbReference type="EMBL" id="WAJ72022.1"/>
    </source>
</evidence>
<evidence type="ECO:0000256" key="3">
    <source>
        <dbReference type="SAM" id="MobiDB-lite"/>
    </source>
</evidence>
<protein>
    <submittedName>
        <fullName evidence="5">Glycosyl hydrolase</fullName>
    </submittedName>
</protein>
<dbReference type="Gene3D" id="2.60.120.260">
    <property type="entry name" value="Galactose-binding domain-like"/>
    <property type="match status" value="1"/>
</dbReference>
<dbReference type="RefSeq" id="WP_268076739.1">
    <property type="nucleotide sequence ID" value="NZ_CP109966.1"/>
</dbReference>
<dbReference type="EMBL" id="CP109966">
    <property type="protein sequence ID" value="WAJ72022.1"/>
    <property type="molecule type" value="Genomic_DNA"/>
</dbReference>
<dbReference type="PANTHER" id="PTHR43817:SF1">
    <property type="entry name" value="HYDROLASE, FAMILY 43, PUTATIVE (AFU_ORTHOLOGUE AFUA_3G01660)-RELATED"/>
    <property type="match status" value="1"/>
</dbReference>
<dbReference type="GO" id="GO:0016787">
    <property type="term" value="F:hydrolase activity"/>
    <property type="evidence" value="ECO:0007669"/>
    <property type="project" value="UniProtKB-KW"/>
</dbReference>
<gene>
    <name evidence="5" type="ORF">OLW01_15000</name>
</gene>
<geneLocation type="plasmid" evidence="5 6">
    <name>pCadTS8_1</name>
</geneLocation>
<reference evidence="5" key="1">
    <citation type="submission" date="2022-10" db="EMBL/GenBank/DDBJ databases">
        <title>Catenovulum adriacola sp. nov. isolated in the Harbour of Susak.</title>
        <authorList>
            <person name="Schoch T."/>
            <person name="Reich S.J."/>
            <person name="Stoeferle S."/>
            <person name="Flaiz M."/>
            <person name="Kazda M."/>
            <person name="Riedel C.U."/>
            <person name="Duerre P."/>
        </authorList>
    </citation>
    <scope>NUCLEOTIDE SEQUENCE</scope>
    <source>
        <strain evidence="5">TS8</strain>
        <plasmid evidence="5">pCadTS8_1</plasmid>
    </source>
</reference>
<keyword evidence="1" id="KW-0732">Signal</keyword>
<organism evidence="5 6">
    <name type="scientific">Catenovulum adriaticum</name>
    <dbReference type="NCBI Taxonomy" id="2984846"/>
    <lineage>
        <taxon>Bacteria</taxon>
        <taxon>Pseudomonadati</taxon>
        <taxon>Pseudomonadota</taxon>
        <taxon>Gammaproteobacteria</taxon>
        <taxon>Alteromonadales</taxon>
        <taxon>Alteromonadaceae</taxon>
        <taxon>Catenovulum</taxon>
    </lineage>
</organism>
<keyword evidence="2 5" id="KW-0378">Hydrolase</keyword>
<dbReference type="InterPro" id="IPR054593">
    <property type="entry name" value="Beta-mannosidase-like_N2"/>
</dbReference>
<feature type="domain" description="Beta-mannosidase-like galactose-binding" evidence="4">
    <location>
        <begin position="1079"/>
        <end position="1159"/>
    </location>
</feature>
<keyword evidence="5" id="KW-0614">Plasmid</keyword>
<feature type="region of interest" description="Disordered" evidence="3">
    <location>
        <begin position="1159"/>
        <end position="1181"/>
    </location>
</feature>
<evidence type="ECO:0000256" key="1">
    <source>
        <dbReference type="ARBA" id="ARBA00022729"/>
    </source>
</evidence>
<feature type="compositionally biased region" description="Polar residues" evidence="3">
    <location>
        <begin position="1162"/>
        <end position="1171"/>
    </location>
</feature>
<evidence type="ECO:0000259" key="4">
    <source>
        <dbReference type="Pfam" id="PF22666"/>
    </source>
</evidence>
<dbReference type="Pfam" id="PF22666">
    <property type="entry name" value="Glyco_hydro_2_N2"/>
    <property type="match status" value="1"/>
</dbReference>
<keyword evidence="6" id="KW-1185">Reference proteome</keyword>
<dbReference type="Pfam" id="PF17132">
    <property type="entry name" value="Glyco_hydro_106"/>
    <property type="match status" value="1"/>
</dbReference>
<dbReference type="Proteomes" id="UP001163726">
    <property type="component" value="Plasmid pCadTS8_1"/>
</dbReference>
<dbReference type="SUPFAM" id="SSF49785">
    <property type="entry name" value="Galactose-binding domain-like"/>
    <property type="match status" value="1"/>
</dbReference>
<evidence type="ECO:0000256" key="2">
    <source>
        <dbReference type="ARBA" id="ARBA00022801"/>
    </source>
</evidence>
<accession>A0ABY7AR47</accession>
<dbReference type="NCBIfam" id="NF045579">
    <property type="entry name" value="rhamnoside_JR"/>
    <property type="match status" value="1"/>
</dbReference>
<proteinExistence type="predicted"/>
<sequence length="1196" mass="136678">MMILKRKKYKIFTLCVNKAQSDKSKKLKLSNFYVASLISLLALLLTPVVIGEEAVEIEQNLRTQQSIREMQQAFLSPSKRYYPETWFHLNGKNISKAGLTADLEAIEYSGMQGIQLFNKKGPAYPDVEQISILSDEWEDVIGHVADETERLGLNLTFQNCPGWSMAGGPWVPAEEAQRELVHHEFQFTGGQKINQSLAIAPEYQSKDRNYQDVQVIAFKTPLDHHQLDLTPDKINSNNKLIPWQSIFDKTQRFSYQYHPRVLPEQAPFKQYQLNGIHPVEGEPTWVETSFNKAVTIRTIELPPVRTIFTNRQYPKTNIEILVEAKLQGNWQKVTSLQVPSTNWYDLQYGTTLAIPTTKSEQFRFTFKKDPLFLAYLKLHSRSALHNHEAKASKTSRNLQQDIEQQVSKQAIIQSQDIVDITAHLTNKGELNWQAPAGNWTVIRFGHVNMLRTNRPAEPEATGWEASKLDKEAIENHLRNGMMGHLMRSGGPLDGHKIHGMLIDSWESYVPTWTMKKERLAQEFFQRRGYDMMPYLPATLGYVVDSVEISNKFLRDLRHTMDDLYVENFFDHFKTVAHDMGSKVYTEGAVGETLPGDPMRYYGVSDFPMTEFWYPKAPSNQKEAKPVYAAASAYHLYNKPFLAAEAATQLFVKWNETPDSINYLINENFAKGINHLVFHTFSHTPQLDVVPGSSFGGTIGFPMLRTQTWWRHTPEWMKQLARSQYMLQQGEFVADVLWYLGDELAPHPYDTAPFPDGYKFDYLNQEILHNKVKVIDGQLHVVDAGNYQLIRLRDSERMLLSTAKKLKSLVEQGAVILGNKPQTSPSLMDNKQDLNLLKNIADTLWGNEKQGVKSTGKGKVYWGYSLETVLKKEQIKPDIAMPETANIRWLHRQTANADIYFVSNQQDHAIDANLQFRVTGESPQLWDPKTGNIQTAKIWTTDEQNKLTNLVVSLAPHSSQFIVFSKSKLKNQATGFKQLTQNNEVLLAAQPGWVQHYPDQGQPARLINNQWILREPGRYQLHASNGEITEFGATIQTQVIDQPWTLAFESGWDTPNRLILKQLKPLQQLKSDAVKHYSGSITYSTRFNYQTTESQNTKILDLGQVHNIAQLKLNGKVIGTRFAPPFEFDVSNALLNGENHLEIVVTNTWRNQLIFDKKRSPGQKKTWTTNPPKSHETQLEPSGLIGPVKIRTQVNKN</sequence>
<name>A0ABY7AR47_9ALTE</name>
<dbReference type="InterPro" id="IPR008979">
    <property type="entry name" value="Galactose-bd-like_sf"/>
</dbReference>